<dbReference type="PANTHER" id="PTHR30008">
    <property type="entry name" value="EXODEOXYRIBONUCLEASE 7 LARGE SUBUNIT"/>
    <property type="match status" value="1"/>
</dbReference>
<proteinExistence type="inferred from homology"/>
<comment type="subcellular location">
    <subcellularLocation>
        <location evidence="5">Cytoplasm</location>
    </subcellularLocation>
</comment>
<comment type="caution">
    <text evidence="8">The sequence shown here is derived from an EMBL/GenBank/DDBJ whole genome shotgun (WGS) entry which is preliminary data.</text>
</comment>
<sequence length="495" mass="56858">MSGKRIFRLSKLHQSIANKLKEVSGQFWVKVEISSLSFRHGHLYLEVIEKDKKQIIAKQQVTVWSQTLKVLQRRLGDTFNSVIRQGSLITIEVDLHFHSVYGMSLNVLDLDESHTIGELEKLRRIAIQKLIDNNLIQKQKDLNLPIVLQNIAVISSSKAAGYEDFIEQISQNQFGYSINIQLFDSEVQGIHATKTIIHQLKNIDHSLFDVICIIRGGGAKTDLLAFDTFEIGEAIAHCPIPVITGIGHERDETISDLVAYRVEKTPTSAGQFIISRNFEYEQAVNFNYDSINKLINNKVKFEIKNLELTTSKTQLKFNTFISNTIRTIEKFDFRLETNFLTLIKNRINSLDKSYQSIQETSISILRRNHINTDHQLNLLKRGFDAIVEKNKQELVHLEIRKQEFKYPFQNKENELKNVAEKLKNSFQSKIQKALHSLELLDIHIETNNPEMILNKGYTMTLHNGKLLTEGEVKEGEMIETVGKGFKIESIVNKID</sequence>
<dbReference type="AlphaFoldDB" id="A0A1S1YX79"/>
<evidence type="ECO:0000313" key="9">
    <source>
        <dbReference type="Proteomes" id="UP000179797"/>
    </source>
</evidence>
<comment type="catalytic activity">
    <reaction evidence="5">
        <text>Exonucleolytic cleavage in either 5'- to 3'- or 3'- to 5'-direction to yield nucleoside 5'-phosphates.</text>
        <dbReference type="EC" id="3.1.11.6"/>
    </reaction>
</comment>
<evidence type="ECO:0000256" key="1">
    <source>
        <dbReference type="ARBA" id="ARBA00022490"/>
    </source>
</evidence>
<organism evidence="8 9">
    <name type="scientific">Flammeovirga pacifica</name>
    <dbReference type="NCBI Taxonomy" id="915059"/>
    <lineage>
        <taxon>Bacteria</taxon>
        <taxon>Pseudomonadati</taxon>
        <taxon>Bacteroidota</taxon>
        <taxon>Cytophagia</taxon>
        <taxon>Cytophagales</taxon>
        <taxon>Flammeovirgaceae</taxon>
        <taxon>Flammeovirga</taxon>
    </lineage>
</organism>
<feature type="domain" description="OB-fold nucleic acid binding" evidence="7">
    <location>
        <begin position="8"/>
        <end position="110"/>
    </location>
</feature>
<dbReference type="InterPro" id="IPR020579">
    <property type="entry name" value="Exonuc_VII_lsu_C"/>
</dbReference>
<dbReference type="STRING" id="915059.NH26_04285"/>
<dbReference type="Pfam" id="PF13742">
    <property type="entry name" value="tRNA_anti_2"/>
    <property type="match status" value="1"/>
</dbReference>
<accession>A0A1S1YX79</accession>
<evidence type="ECO:0000256" key="4">
    <source>
        <dbReference type="ARBA" id="ARBA00022839"/>
    </source>
</evidence>
<keyword evidence="1" id="KW-0963">Cytoplasm</keyword>
<dbReference type="GO" id="GO:0005737">
    <property type="term" value="C:cytoplasm"/>
    <property type="evidence" value="ECO:0007669"/>
    <property type="project" value="UniProtKB-SubCell"/>
</dbReference>
<dbReference type="Proteomes" id="UP000179797">
    <property type="component" value="Unassembled WGS sequence"/>
</dbReference>
<evidence type="ECO:0000256" key="5">
    <source>
        <dbReference type="RuleBase" id="RU004355"/>
    </source>
</evidence>
<dbReference type="GO" id="GO:0009318">
    <property type="term" value="C:exodeoxyribonuclease VII complex"/>
    <property type="evidence" value="ECO:0007669"/>
    <property type="project" value="UniProtKB-UniRule"/>
</dbReference>
<dbReference type="GO" id="GO:0003676">
    <property type="term" value="F:nucleic acid binding"/>
    <property type="evidence" value="ECO:0007669"/>
    <property type="project" value="InterPro"/>
</dbReference>
<comment type="similarity">
    <text evidence="5">Belongs to the XseA family.</text>
</comment>
<dbReference type="GO" id="GO:0006308">
    <property type="term" value="P:DNA catabolic process"/>
    <property type="evidence" value="ECO:0007669"/>
    <property type="project" value="UniProtKB-UniRule"/>
</dbReference>
<dbReference type="GO" id="GO:0008855">
    <property type="term" value="F:exodeoxyribonuclease VII activity"/>
    <property type="evidence" value="ECO:0007669"/>
    <property type="project" value="UniProtKB-UniRule"/>
</dbReference>
<dbReference type="PANTHER" id="PTHR30008:SF0">
    <property type="entry name" value="EXODEOXYRIBONUCLEASE 7 LARGE SUBUNIT"/>
    <property type="match status" value="1"/>
</dbReference>
<dbReference type="NCBIfam" id="TIGR00237">
    <property type="entry name" value="xseA"/>
    <property type="match status" value="1"/>
</dbReference>
<dbReference type="EC" id="3.1.11.6" evidence="5"/>
<keyword evidence="4 5" id="KW-0269">Exonuclease</keyword>
<gene>
    <name evidence="8" type="ORF">NH26_04285</name>
</gene>
<dbReference type="InterPro" id="IPR025824">
    <property type="entry name" value="OB-fold_nuc-bd_dom"/>
</dbReference>
<keyword evidence="2 5" id="KW-0540">Nuclease</keyword>
<dbReference type="Pfam" id="PF02601">
    <property type="entry name" value="Exonuc_VII_L"/>
    <property type="match status" value="1"/>
</dbReference>
<keyword evidence="9" id="KW-1185">Reference proteome</keyword>
<reference evidence="8 9" key="1">
    <citation type="journal article" date="2012" name="Int. J. Syst. Evol. Microbiol.">
        <title>Flammeovirga pacifica sp. nov., isolated from deep-sea sediment.</title>
        <authorList>
            <person name="Xu H."/>
            <person name="Fu Y."/>
            <person name="Yang N."/>
            <person name="Ding Z."/>
            <person name="Lai Q."/>
            <person name="Zeng R."/>
        </authorList>
    </citation>
    <scope>NUCLEOTIDE SEQUENCE [LARGE SCALE GENOMIC DNA]</scope>
    <source>
        <strain evidence="9">DSM 24597 / LMG 26175 / WPAGA1</strain>
    </source>
</reference>
<evidence type="ECO:0000259" key="6">
    <source>
        <dbReference type="Pfam" id="PF02601"/>
    </source>
</evidence>
<evidence type="ECO:0000259" key="7">
    <source>
        <dbReference type="Pfam" id="PF13742"/>
    </source>
</evidence>
<evidence type="ECO:0000256" key="3">
    <source>
        <dbReference type="ARBA" id="ARBA00022801"/>
    </source>
</evidence>
<dbReference type="EMBL" id="JRYR02000001">
    <property type="protein sequence ID" value="OHX65621.1"/>
    <property type="molecule type" value="Genomic_DNA"/>
</dbReference>
<dbReference type="InterPro" id="IPR003753">
    <property type="entry name" value="Exonuc_VII_L"/>
</dbReference>
<evidence type="ECO:0000313" key="8">
    <source>
        <dbReference type="EMBL" id="OHX65621.1"/>
    </source>
</evidence>
<protein>
    <recommendedName>
        <fullName evidence="5">Exodeoxyribonuclease 7 large subunit</fullName>
        <ecNumber evidence="5">3.1.11.6</ecNumber>
    </recommendedName>
</protein>
<evidence type="ECO:0000256" key="2">
    <source>
        <dbReference type="ARBA" id="ARBA00022722"/>
    </source>
</evidence>
<feature type="domain" description="Exonuclease VII large subunit C-terminal" evidence="6">
    <location>
        <begin position="135"/>
        <end position="481"/>
    </location>
</feature>
<dbReference type="OrthoDB" id="9802795at2"/>
<keyword evidence="3 5" id="KW-0378">Hydrolase</keyword>
<name>A0A1S1YX79_FLAPC</name>
<dbReference type="RefSeq" id="WP_044222049.1">
    <property type="nucleotide sequence ID" value="NZ_JRYR02000001.1"/>
</dbReference>